<organism evidence="2 3">
    <name type="scientific">Saxophila tyrrhenica</name>
    <dbReference type="NCBI Taxonomy" id="1690608"/>
    <lineage>
        <taxon>Eukaryota</taxon>
        <taxon>Fungi</taxon>
        <taxon>Dikarya</taxon>
        <taxon>Ascomycota</taxon>
        <taxon>Pezizomycotina</taxon>
        <taxon>Dothideomycetes</taxon>
        <taxon>Dothideomycetidae</taxon>
        <taxon>Mycosphaerellales</taxon>
        <taxon>Extremaceae</taxon>
        <taxon>Saxophila</taxon>
    </lineage>
</organism>
<feature type="compositionally biased region" description="Acidic residues" evidence="1">
    <location>
        <begin position="431"/>
        <end position="448"/>
    </location>
</feature>
<name>A0AAV9P918_9PEZI</name>
<feature type="compositionally biased region" description="Basic and acidic residues" evidence="1">
    <location>
        <begin position="282"/>
        <end position="291"/>
    </location>
</feature>
<dbReference type="InterPro" id="IPR035979">
    <property type="entry name" value="RBD_domain_sf"/>
</dbReference>
<dbReference type="AlphaFoldDB" id="A0AAV9P918"/>
<feature type="compositionally biased region" description="Acidic residues" evidence="1">
    <location>
        <begin position="292"/>
        <end position="302"/>
    </location>
</feature>
<feature type="compositionally biased region" description="Basic and acidic residues" evidence="1">
    <location>
        <begin position="462"/>
        <end position="487"/>
    </location>
</feature>
<sequence length="513" mass="57992">MGSAAADEIATERVRLYINPLNPELLNKIIAPSILPQASNISFHTVQTFPERGFGYVELPVMAAQKVKQKLNGSTLKGTKVRIEEAKPERKRKAEEEGYDEVEDDTARKARKLAKKEKKQKREEGVLPGMELEDGRRVKRGWTEDEAKDSKRRKKSDKAVGEANGDGERRLRFKTSLPPNAVPLAEEGKDKSKKKKKDGESKRGKEKTVVQEFGRSKKSRDVSFNLGDNSKRAARYEDGKGWVDEAGEVVEAERPSKKPKRRKHTEDQDTIMEENQAPIAVREVEESRQDQADPEEDEDAEEHDSNSPHDESVENEKDQPMTADNATPPIAKDEQPPPPPVNEVHPLEALFKKPASGGNSAPKPKPGPIDTSFSFFDAGGDQDDEDVGTNQPPQTPHTRRDLEWRSLRSAAPTPDTAAIGRKFSFPFAGDHDEDDDGEDPNDHDDDDVEWRNTQQANSGATRPEDGERGEESGFRKRFYDGRGDFNRGWKKRRRDERKQKRQRDNRRFSQRVA</sequence>
<feature type="region of interest" description="Disordered" evidence="1">
    <location>
        <begin position="86"/>
        <end position="513"/>
    </location>
</feature>
<evidence type="ECO:0008006" key="4">
    <source>
        <dbReference type="Google" id="ProtNLM"/>
    </source>
</evidence>
<dbReference type="GO" id="GO:0003676">
    <property type="term" value="F:nucleic acid binding"/>
    <property type="evidence" value="ECO:0007669"/>
    <property type="project" value="InterPro"/>
</dbReference>
<dbReference type="Proteomes" id="UP001337655">
    <property type="component" value="Unassembled WGS sequence"/>
</dbReference>
<comment type="caution">
    <text evidence="2">The sequence shown here is derived from an EMBL/GenBank/DDBJ whole genome shotgun (WGS) entry which is preliminary data.</text>
</comment>
<evidence type="ECO:0000313" key="3">
    <source>
        <dbReference type="Proteomes" id="UP001337655"/>
    </source>
</evidence>
<feature type="compositionally biased region" description="Basic residues" evidence="1">
    <location>
        <begin position="109"/>
        <end position="119"/>
    </location>
</feature>
<feature type="compositionally biased region" description="Basic and acidic residues" evidence="1">
    <location>
        <begin position="229"/>
        <end position="243"/>
    </location>
</feature>
<feature type="compositionally biased region" description="Basic residues" evidence="1">
    <location>
        <begin position="488"/>
        <end position="504"/>
    </location>
</feature>
<protein>
    <recommendedName>
        <fullName evidence="4">RRM domain-containing protein</fullName>
    </recommendedName>
</protein>
<proteinExistence type="predicted"/>
<feature type="compositionally biased region" description="Basic and acidic residues" evidence="1">
    <location>
        <begin position="133"/>
        <end position="149"/>
    </location>
</feature>
<feature type="compositionally biased region" description="Basic and acidic residues" evidence="1">
    <location>
        <begin position="303"/>
        <end position="319"/>
    </location>
</feature>
<dbReference type="SUPFAM" id="SSF54928">
    <property type="entry name" value="RNA-binding domain, RBD"/>
    <property type="match status" value="1"/>
</dbReference>
<gene>
    <name evidence="2" type="ORF">LTR77_005644</name>
</gene>
<dbReference type="GeneID" id="89926985"/>
<dbReference type="RefSeq" id="XP_064659012.1">
    <property type="nucleotide sequence ID" value="XM_064802887.1"/>
</dbReference>
<evidence type="ECO:0000313" key="2">
    <source>
        <dbReference type="EMBL" id="KAK5169666.1"/>
    </source>
</evidence>
<feature type="compositionally biased region" description="Polar residues" evidence="1">
    <location>
        <begin position="451"/>
        <end position="460"/>
    </location>
</feature>
<feature type="compositionally biased region" description="Basic and acidic residues" evidence="1">
    <location>
        <begin position="86"/>
        <end position="96"/>
    </location>
</feature>
<keyword evidence="3" id="KW-1185">Reference proteome</keyword>
<reference evidence="2 3" key="1">
    <citation type="submission" date="2023-08" db="EMBL/GenBank/DDBJ databases">
        <title>Black Yeasts Isolated from many extreme environments.</title>
        <authorList>
            <person name="Coleine C."/>
            <person name="Stajich J.E."/>
            <person name="Selbmann L."/>
        </authorList>
    </citation>
    <scope>NUCLEOTIDE SEQUENCE [LARGE SCALE GENOMIC DNA]</scope>
    <source>
        <strain evidence="2 3">CCFEE 5935</strain>
    </source>
</reference>
<accession>A0AAV9P918</accession>
<evidence type="ECO:0000256" key="1">
    <source>
        <dbReference type="SAM" id="MobiDB-lite"/>
    </source>
</evidence>
<dbReference type="EMBL" id="JAVRRT010000008">
    <property type="protein sequence ID" value="KAK5169666.1"/>
    <property type="molecule type" value="Genomic_DNA"/>
</dbReference>
<feature type="compositionally biased region" description="Basic and acidic residues" evidence="1">
    <location>
        <begin position="197"/>
        <end position="209"/>
    </location>
</feature>